<protein>
    <submittedName>
        <fullName evidence="2">Uncharacterized protein</fullName>
    </submittedName>
</protein>
<organism evidence="2 3">
    <name type="scientific">Streptomyces macrosporus</name>
    <dbReference type="NCBI Taxonomy" id="44032"/>
    <lineage>
        <taxon>Bacteria</taxon>
        <taxon>Bacillati</taxon>
        <taxon>Actinomycetota</taxon>
        <taxon>Actinomycetes</taxon>
        <taxon>Kitasatosporales</taxon>
        <taxon>Streptomycetaceae</taxon>
        <taxon>Streptomyces</taxon>
    </lineage>
</organism>
<evidence type="ECO:0000256" key="1">
    <source>
        <dbReference type="SAM" id="Phobius"/>
    </source>
</evidence>
<keyword evidence="1" id="KW-0812">Transmembrane</keyword>
<accession>A0ABN3JQS8</accession>
<sequence>MSTEPISHPRTVRALWVLVTVLFSALVALVAGILATVTGRSFPEAVLQAGGAFAVTLPLCLAVLSALSVL</sequence>
<feature type="transmembrane region" description="Helical" evidence="1">
    <location>
        <begin position="46"/>
        <end position="69"/>
    </location>
</feature>
<dbReference type="EMBL" id="BAAASZ010000017">
    <property type="protein sequence ID" value="GAA2437507.1"/>
    <property type="molecule type" value="Genomic_DNA"/>
</dbReference>
<keyword evidence="1" id="KW-1133">Transmembrane helix</keyword>
<dbReference type="Proteomes" id="UP001501638">
    <property type="component" value="Unassembled WGS sequence"/>
</dbReference>
<comment type="caution">
    <text evidence="2">The sequence shown here is derived from an EMBL/GenBank/DDBJ whole genome shotgun (WGS) entry which is preliminary data.</text>
</comment>
<proteinExistence type="predicted"/>
<name>A0ABN3JQS8_9ACTN</name>
<reference evidence="2 3" key="1">
    <citation type="journal article" date="2019" name="Int. J. Syst. Evol. Microbiol.">
        <title>The Global Catalogue of Microorganisms (GCM) 10K type strain sequencing project: providing services to taxonomists for standard genome sequencing and annotation.</title>
        <authorList>
            <consortium name="The Broad Institute Genomics Platform"/>
            <consortium name="The Broad Institute Genome Sequencing Center for Infectious Disease"/>
            <person name="Wu L."/>
            <person name="Ma J."/>
        </authorList>
    </citation>
    <scope>NUCLEOTIDE SEQUENCE [LARGE SCALE GENOMIC DNA]</scope>
    <source>
        <strain evidence="2 3">JCM 6305</strain>
    </source>
</reference>
<evidence type="ECO:0000313" key="2">
    <source>
        <dbReference type="EMBL" id="GAA2437507.1"/>
    </source>
</evidence>
<gene>
    <name evidence="2" type="ORF">GCM10010405_20940</name>
</gene>
<evidence type="ECO:0000313" key="3">
    <source>
        <dbReference type="Proteomes" id="UP001501638"/>
    </source>
</evidence>
<dbReference type="RefSeq" id="WP_344321898.1">
    <property type="nucleotide sequence ID" value="NZ_BAAASZ010000017.1"/>
</dbReference>
<feature type="transmembrane region" description="Helical" evidence="1">
    <location>
        <begin position="12"/>
        <end position="34"/>
    </location>
</feature>
<keyword evidence="1" id="KW-0472">Membrane</keyword>
<keyword evidence="3" id="KW-1185">Reference proteome</keyword>